<evidence type="ECO:0000256" key="3">
    <source>
        <dbReference type="ARBA" id="ARBA00022989"/>
    </source>
</evidence>
<dbReference type="EMBL" id="LR593887">
    <property type="protein sequence ID" value="VTS02845.1"/>
    <property type="molecule type" value="Genomic_DNA"/>
</dbReference>
<proteinExistence type="predicted"/>
<dbReference type="InParanoid" id="A0A6C2YNZ7"/>
<organism evidence="7">
    <name type="scientific">Tuwongella immobilis</name>
    <dbReference type="NCBI Taxonomy" id="692036"/>
    <lineage>
        <taxon>Bacteria</taxon>
        <taxon>Pseudomonadati</taxon>
        <taxon>Planctomycetota</taxon>
        <taxon>Planctomycetia</taxon>
        <taxon>Gemmatales</taxon>
        <taxon>Gemmataceae</taxon>
        <taxon>Tuwongella</taxon>
    </lineage>
</organism>
<sequence>MSRWQQLRVVGLWEFRRFFRIRDQILALAMAIVAGVVTAGITKFVEKSGQPIRIAVIHEERMPGITDIDPKTILGEKTKITLEKHPPESEPELRTAIEKRELDGIAKIESDSKIQLVVFKRPIWDDQLKLLLTVARTQSKMKQNQIGAIVASSMLAPPEIDLAFIEEDGKSGRPQLLVASLLSGACFFAVFLSLAFLLVGITSEKQIRVTEQVVSAISPQTWIDGKVLGLTGVALATVFTYALAGAIFLIGLAISGTNLFAKLSFALSPGFLILNLVIAALGLFFWNFFIAAYAATINDPNTSSRSSLMFLFMLPMGIAFMGFEQPDSLAMRILTLVPGTSITVLPMRLVLGTVEIWEVMLSILLLIGATLALRRLAGKIFAMGILMVGKEPSMKEIWQTLRKV</sequence>
<evidence type="ECO:0000256" key="2">
    <source>
        <dbReference type="ARBA" id="ARBA00022692"/>
    </source>
</evidence>
<dbReference type="Proteomes" id="UP000464378">
    <property type="component" value="Chromosome"/>
</dbReference>
<dbReference type="GO" id="GO:0140359">
    <property type="term" value="F:ABC-type transporter activity"/>
    <property type="evidence" value="ECO:0007669"/>
    <property type="project" value="InterPro"/>
</dbReference>
<gene>
    <name evidence="7" type="ORF">GMBLW1_10410</name>
</gene>
<name>A0A6C2YNZ7_9BACT</name>
<feature type="transmembrane region" description="Helical" evidence="5">
    <location>
        <begin position="307"/>
        <end position="323"/>
    </location>
</feature>
<keyword evidence="3 5" id="KW-1133">Transmembrane helix</keyword>
<feature type="transmembrane region" description="Helical" evidence="5">
    <location>
        <begin position="272"/>
        <end position="295"/>
    </location>
</feature>
<feature type="domain" description="ABC-2 type transporter transmembrane" evidence="6">
    <location>
        <begin position="26"/>
        <end position="373"/>
    </location>
</feature>
<dbReference type="RefSeq" id="WP_162658040.1">
    <property type="nucleotide sequence ID" value="NZ_LR593887.1"/>
</dbReference>
<keyword evidence="8" id="KW-1185">Reference proteome</keyword>
<feature type="transmembrane region" description="Helical" evidence="5">
    <location>
        <begin position="356"/>
        <end position="373"/>
    </location>
</feature>
<protein>
    <recommendedName>
        <fullName evidence="6">ABC-2 type transporter transmembrane domain-containing protein</fullName>
    </recommendedName>
</protein>
<comment type="subcellular location">
    <subcellularLocation>
        <location evidence="1">Membrane</location>
        <topology evidence="1">Multi-pass membrane protein</topology>
    </subcellularLocation>
</comment>
<keyword evidence="2 5" id="KW-0812">Transmembrane</keyword>
<dbReference type="AlphaFoldDB" id="A0A6C2YNZ7"/>
<dbReference type="GO" id="GO:0016020">
    <property type="term" value="C:membrane"/>
    <property type="evidence" value="ECO:0007669"/>
    <property type="project" value="UniProtKB-SubCell"/>
</dbReference>
<evidence type="ECO:0000313" key="8">
    <source>
        <dbReference type="Proteomes" id="UP000464378"/>
    </source>
</evidence>
<accession>A0A6C2YNZ7</accession>
<dbReference type="Pfam" id="PF12698">
    <property type="entry name" value="ABC2_membrane_3"/>
    <property type="match status" value="1"/>
</dbReference>
<feature type="transmembrane region" description="Helical" evidence="5">
    <location>
        <begin position="176"/>
        <end position="201"/>
    </location>
</feature>
<dbReference type="InterPro" id="IPR013525">
    <property type="entry name" value="ABC2_TM"/>
</dbReference>
<keyword evidence="4 5" id="KW-0472">Membrane</keyword>
<feature type="transmembrane region" description="Helical" evidence="5">
    <location>
        <begin position="25"/>
        <end position="45"/>
    </location>
</feature>
<evidence type="ECO:0000256" key="5">
    <source>
        <dbReference type="SAM" id="Phobius"/>
    </source>
</evidence>
<evidence type="ECO:0000256" key="1">
    <source>
        <dbReference type="ARBA" id="ARBA00004141"/>
    </source>
</evidence>
<reference evidence="7" key="1">
    <citation type="submission" date="2019-04" db="EMBL/GenBank/DDBJ databases">
        <authorList>
            <consortium name="Science for Life Laboratories"/>
        </authorList>
    </citation>
    <scope>NUCLEOTIDE SEQUENCE</scope>
    <source>
        <strain evidence="7">MBLW1</strain>
    </source>
</reference>
<evidence type="ECO:0000259" key="6">
    <source>
        <dbReference type="Pfam" id="PF12698"/>
    </source>
</evidence>
<feature type="transmembrane region" description="Helical" evidence="5">
    <location>
        <begin position="238"/>
        <end position="260"/>
    </location>
</feature>
<dbReference type="EMBL" id="LR586016">
    <property type="protein sequence ID" value="VIP02919.1"/>
    <property type="molecule type" value="Genomic_DNA"/>
</dbReference>
<dbReference type="KEGG" id="tim:GMBLW1_10410"/>
<evidence type="ECO:0000313" key="7">
    <source>
        <dbReference type="EMBL" id="VIP02919.1"/>
    </source>
</evidence>
<evidence type="ECO:0000256" key="4">
    <source>
        <dbReference type="ARBA" id="ARBA00023136"/>
    </source>
</evidence>